<dbReference type="Pfam" id="PF00072">
    <property type="entry name" value="Response_reg"/>
    <property type="match status" value="1"/>
</dbReference>
<name>A0A5K7SC08_9BACT</name>
<dbReference type="InterPro" id="IPR000700">
    <property type="entry name" value="PAS-assoc_C"/>
</dbReference>
<dbReference type="PROSITE" id="PS50112">
    <property type="entry name" value="PAS"/>
    <property type="match status" value="2"/>
</dbReference>
<dbReference type="PROSITE" id="PS50113">
    <property type="entry name" value="PAC"/>
    <property type="match status" value="2"/>
</dbReference>
<proteinExistence type="predicted"/>
<gene>
    <name evidence="11" type="ORF">AQPE_3295</name>
</gene>
<dbReference type="InterPro" id="IPR004358">
    <property type="entry name" value="Sig_transdc_His_kin-like_C"/>
</dbReference>
<dbReference type="InterPro" id="IPR036890">
    <property type="entry name" value="HATPase_C_sf"/>
</dbReference>
<dbReference type="InterPro" id="IPR003661">
    <property type="entry name" value="HisK_dim/P_dom"/>
</dbReference>
<dbReference type="EC" id="2.7.13.3" evidence="2"/>
<dbReference type="CDD" id="cd17546">
    <property type="entry name" value="REC_hyHK_CKI1_RcsC-like"/>
    <property type="match status" value="1"/>
</dbReference>
<dbReference type="SMART" id="SM00448">
    <property type="entry name" value="REC"/>
    <property type="match status" value="1"/>
</dbReference>
<dbReference type="SMART" id="SM00091">
    <property type="entry name" value="PAS"/>
    <property type="match status" value="3"/>
</dbReference>
<dbReference type="InterPro" id="IPR005467">
    <property type="entry name" value="His_kinase_dom"/>
</dbReference>
<evidence type="ECO:0000256" key="1">
    <source>
        <dbReference type="ARBA" id="ARBA00000085"/>
    </source>
</evidence>
<dbReference type="Pfam" id="PF08448">
    <property type="entry name" value="PAS_4"/>
    <property type="match status" value="1"/>
</dbReference>
<dbReference type="Pfam" id="PF02518">
    <property type="entry name" value="HATPase_c"/>
    <property type="match status" value="1"/>
</dbReference>
<evidence type="ECO:0000256" key="6">
    <source>
        <dbReference type="PROSITE-ProRule" id="PRU00169"/>
    </source>
</evidence>
<dbReference type="PANTHER" id="PTHR43047">
    <property type="entry name" value="TWO-COMPONENT HISTIDINE PROTEIN KINASE"/>
    <property type="match status" value="1"/>
</dbReference>
<evidence type="ECO:0000259" key="8">
    <source>
        <dbReference type="PROSITE" id="PS50110"/>
    </source>
</evidence>
<dbReference type="Gene3D" id="3.30.565.10">
    <property type="entry name" value="Histidine kinase-like ATPase, C-terminal domain"/>
    <property type="match status" value="1"/>
</dbReference>
<dbReference type="InterPro" id="IPR013656">
    <property type="entry name" value="PAS_4"/>
</dbReference>
<accession>A0A5K7SC08</accession>
<dbReference type="GO" id="GO:0000155">
    <property type="term" value="F:phosphorelay sensor kinase activity"/>
    <property type="evidence" value="ECO:0007669"/>
    <property type="project" value="InterPro"/>
</dbReference>
<dbReference type="Pfam" id="PF13426">
    <property type="entry name" value="PAS_9"/>
    <property type="match status" value="1"/>
</dbReference>
<dbReference type="CDD" id="cd00130">
    <property type="entry name" value="PAS"/>
    <property type="match status" value="2"/>
</dbReference>
<comment type="catalytic activity">
    <reaction evidence="1">
        <text>ATP + protein L-histidine = ADP + protein N-phospho-L-histidine.</text>
        <dbReference type="EC" id="2.7.13.3"/>
    </reaction>
</comment>
<dbReference type="InterPro" id="IPR013655">
    <property type="entry name" value="PAS_fold_3"/>
</dbReference>
<dbReference type="PRINTS" id="PR00344">
    <property type="entry name" value="BCTRLSENSOR"/>
</dbReference>
<keyword evidence="12" id="KW-1185">Reference proteome</keyword>
<dbReference type="AlphaFoldDB" id="A0A5K7SC08"/>
<dbReference type="SMART" id="SM00388">
    <property type="entry name" value="HisKA"/>
    <property type="match status" value="1"/>
</dbReference>
<dbReference type="Gene3D" id="3.40.50.2300">
    <property type="match status" value="1"/>
</dbReference>
<dbReference type="SMART" id="SM00086">
    <property type="entry name" value="PAC"/>
    <property type="match status" value="2"/>
</dbReference>
<dbReference type="PROSITE" id="PS50109">
    <property type="entry name" value="HIS_KIN"/>
    <property type="match status" value="1"/>
</dbReference>
<dbReference type="Pfam" id="PF08447">
    <property type="entry name" value="PAS_3"/>
    <property type="match status" value="1"/>
</dbReference>
<dbReference type="Gene3D" id="3.30.450.20">
    <property type="entry name" value="PAS domain"/>
    <property type="match status" value="3"/>
</dbReference>
<dbReference type="Pfam" id="PF00512">
    <property type="entry name" value="HisKA"/>
    <property type="match status" value="1"/>
</dbReference>
<dbReference type="KEGG" id="anf:AQPE_3295"/>
<keyword evidence="3 6" id="KW-0597">Phosphoprotein</keyword>
<keyword evidence="4" id="KW-0808">Transferase</keyword>
<dbReference type="FunFam" id="3.30.450.20:FF:000099">
    <property type="entry name" value="Sensory box sensor histidine kinase"/>
    <property type="match status" value="1"/>
</dbReference>
<dbReference type="SUPFAM" id="SSF55874">
    <property type="entry name" value="ATPase domain of HSP90 chaperone/DNA topoisomerase II/histidine kinase"/>
    <property type="match status" value="1"/>
</dbReference>
<feature type="domain" description="PAS" evidence="9">
    <location>
        <begin position="356"/>
        <end position="404"/>
    </location>
</feature>
<dbReference type="Proteomes" id="UP001193389">
    <property type="component" value="Chromosome"/>
</dbReference>
<dbReference type="Gene3D" id="1.10.287.130">
    <property type="match status" value="1"/>
</dbReference>
<dbReference type="SUPFAM" id="SSF55785">
    <property type="entry name" value="PYP-like sensor domain (PAS domain)"/>
    <property type="match status" value="3"/>
</dbReference>
<evidence type="ECO:0000256" key="5">
    <source>
        <dbReference type="ARBA" id="ARBA00022777"/>
    </source>
</evidence>
<reference evidence="11" key="1">
    <citation type="journal article" date="2020" name="Int. J. Syst. Evol. Microbiol.">
        <title>Aquipluma nitroreducens gen. nov. sp. nov., a novel facultatively anaerobic bacterium isolated from a freshwater lake.</title>
        <authorList>
            <person name="Watanabe M."/>
            <person name="Kojima H."/>
            <person name="Fukui M."/>
        </authorList>
    </citation>
    <scope>NUCLEOTIDE SEQUENCE</scope>
    <source>
        <strain evidence="11">MeG22</strain>
    </source>
</reference>
<dbReference type="SUPFAM" id="SSF47384">
    <property type="entry name" value="Homodimeric domain of signal transducing histidine kinase"/>
    <property type="match status" value="1"/>
</dbReference>
<dbReference type="RefSeq" id="WP_318347394.1">
    <property type="nucleotide sequence ID" value="NZ_AP018694.1"/>
</dbReference>
<dbReference type="NCBIfam" id="TIGR00229">
    <property type="entry name" value="sensory_box"/>
    <property type="match status" value="2"/>
</dbReference>
<dbReference type="EMBL" id="AP018694">
    <property type="protein sequence ID" value="BBE19121.1"/>
    <property type="molecule type" value="Genomic_DNA"/>
</dbReference>
<dbReference type="InterPro" id="IPR011006">
    <property type="entry name" value="CheY-like_superfamily"/>
</dbReference>
<feature type="modified residue" description="4-aspartylphosphate" evidence="6">
    <location>
        <position position="797"/>
    </location>
</feature>
<evidence type="ECO:0000259" key="9">
    <source>
        <dbReference type="PROSITE" id="PS50112"/>
    </source>
</evidence>
<dbReference type="CDD" id="cd00082">
    <property type="entry name" value="HisKA"/>
    <property type="match status" value="1"/>
</dbReference>
<dbReference type="InterPro" id="IPR000014">
    <property type="entry name" value="PAS"/>
</dbReference>
<dbReference type="SMART" id="SM00387">
    <property type="entry name" value="HATPase_c"/>
    <property type="match status" value="1"/>
</dbReference>
<dbReference type="InterPro" id="IPR001789">
    <property type="entry name" value="Sig_transdc_resp-reg_receiver"/>
</dbReference>
<evidence type="ECO:0000313" key="12">
    <source>
        <dbReference type="Proteomes" id="UP001193389"/>
    </source>
</evidence>
<evidence type="ECO:0000259" key="7">
    <source>
        <dbReference type="PROSITE" id="PS50109"/>
    </source>
</evidence>
<feature type="domain" description="Histidine kinase" evidence="7">
    <location>
        <begin position="502"/>
        <end position="724"/>
    </location>
</feature>
<dbReference type="InterPro" id="IPR035965">
    <property type="entry name" value="PAS-like_dom_sf"/>
</dbReference>
<organism evidence="11 12">
    <name type="scientific">Aquipluma nitroreducens</name>
    <dbReference type="NCBI Taxonomy" id="2010828"/>
    <lineage>
        <taxon>Bacteria</taxon>
        <taxon>Pseudomonadati</taxon>
        <taxon>Bacteroidota</taxon>
        <taxon>Bacteroidia</taxon>
        <taxon>Marinilabiliales</taxon>
        <taxon>Prolixibacteraceae</taxon>
        <taxon>Aquipluma</taxon>
    </lineage>
</organism>
<evidence type="ECO:0000256" key="4">
    <source>
        <dbReference type="ARBA" id="ARBA00022679"/>
    </source>
</evidence>
<dbReference type="InterPro" id="IPR036097">
    <property type="entry name" value="HisK_dim/P_sf"/>
</dbReference>
<feature type="domain" description="PAC" evidence="10">
    <location>
        <begin position="432"/>
        <end position="484"/>
    </location>
</feature>
<evidence type="ECO:0000313" key="11">
    <source>
        <dbReference type="EMBL" id="BBE19121.1"/>
    </source>
</evidence>
<evidence type="ECO:0000256" key="2">
    <source>
        <dbReference type="ARBA" id="ARBA00012438"/>
    </source>
</evidence>
<sequence length="864" mass="99391">MFLSNNKIENYSGYIKLDENLQIEEFSGQINQILRKGHLDLNGNLIQITEGLKKNIRFFFENEVLPAIKSTKISHLSLTRKNSILLISVTPLSSGITLLSFEEVPPPAKIIDQTLPDKLKEVLIRINTNMQVVYISKNFAAKFGEKASNYIGKNLEENQLFKENTLQITNLIAQAFQQQRQQEADILIAIGEKKIWWNLFIIPEIDPSSSQQSVLIILRNINRYKRIEEKLVESEQRYEMAIEAADLGIWDYEVGSAKIYYSRKWKSILGYYPDEISDDYKVWEELLHPEDKDRMILFIENFINSNLRVYEAEFRLRHKNGNYIWIKSRATALRDENGKAIRMFGTHRDISDEKKSESEFKKLHQAIIQSPISVVITDKDGRIEFFNPAFCKITGWSDHEILGKKTSILKSGFQPASFYEKLWKTINSGNEWQGEFKNRKKNGEYYWELASISPIKNNFGTITHYVKIAENISYLKKIEKDLKKAKQDAEVANSYKNLFLANMSHEIRTPINTIIGFSELIKNEDLPSQKRYKYSGIIEENSQSLLRLVDDIIDIVKIEANELKIKKEACSLGDLFSELEMTYNNFLKRKEKQYLDLNFQIPEEAHHDVIFTDPYRLKQIINNLYLNALMHTERGQIEIGYTIVNDNKLRFFVSDTGTGIPQSRIKNIFKRFSQTDEPTGSEASGSGLGLSICKDLATLLGGDISVKSVEGEGSIFFLTLPYDKIKIPMVRAAVKPTTPSRYNFSNFTIMIAEDTPYNYEYLYSILQKTGANVIWAKDGIDVLKMYKSSKVDLILMDIQLPEINGYEATSQIRLTDKSLPIIAQTAYAMAEDKQKCMNAGCNEVLVKPIRMDDVLATVAKYLNK</sequence>
<feature type="domain" description="Response regulatory" evidence="8">
    <location>
        <begin position="748"/>
        <end position="862"/>
    </location>
</feature>
<dbReference type="InterPro" id="IPR001610">
    <property type="entry name" value="PAC"/>
</dbReference>
<evidence type="ECO:0000256" key="3">
    <source>
        <dbReference type="ARBA" id="ARBA00022553"/>
    </source>
</evidence>
<feature type="domain" description="PAC" evidence="10">
    <location>
        <begin position="310"/>
        <end position="362"/>
    </location>
</feature>
<dbReference type="InterPro" id="IPR003594">
    <property type="entry name" value="HATPase_dom"/>
</dbReference>
<protein>
    <recommendedName>
        <fullName evidence="2">histidine kinase</fullName>
        <ecNumber evidence="2">2.7.13.3</ecNumber>
    </recommendedName>
</protein>
<dbReference type="PROSITE" id="PS50110">
    <property type="entry name" value="RESPONSE_REGULATORY"/>
    <property type="match status" value="1"/>
</dbReference>
<dbReference type="SUPFAM" id="SSF52172">
    <property type="entry name" value="CheY-like"/>
    <property type="match status" value="1"/>
</dbReference>
<feature type="domain" description="PAS" evidence="9">
    <location>
        <begin position="234"/>
        <end position="306"/>
    </location>
</feature>
<evidence type="ECO:0000259" key="10">
    <source>
        <dbReference type="PROSITE" id="PS50113"/>
    </source>
</evidence>
<keyword evidence="5" id="KW-0418">Kinase</keyword>